<keyword evidence="9 14" id="KW-0560">Oxidoreductase</keyword>
<evidence type="ECO:0000256" key="6">
    <source>
        <dbReference type="ARBA" id="ARBA00022692"/>
    </source>
</evidence>
<evidence type="ECO:0000256" key="12">
    <source>
        <dbReference type="ARBA" id="ARBA00023136"/>
    </source>
</evidence>
<keyword evidence="5 13" id="KW-0349">Heme</keyword>
<sequence>MRSISSAADVGPTEVLILITSLSVLYQLVQRLRRSVSTPLKGPPSTAGNFMLGVIPELARAPDAGAVHEEWAAQYGSVYSIPFVLGSRKIMFADPKALAHFFSRETYGYVATSLGRRFTERLIGRGLFWAEGDSHKRQRRALNPAFTMASIKSMSPIFFDSAYKAKAAWDALVESGPSEGTIIEVQQWMNHVSLDTIGLAGFSHDFRTLSGKTSDVGTAFDSIGSKPSAFDRAIFLSSLIVPVLGRIPHGRRTNLARLRETMQALGETFLANRGDSGADKSVIGLLVKSATTEKISQEEVVAQINVLLIAGYETTASESVIKHCLVEHESDEFPPPPQVSLTWALIELSRHQDIQTKLRDELLKFGGDLTWEELTSHTTFLDAVTSEILRLHAPLAETSRIATEDDVIPLSKPLETAREALVESVFVRKGTTVGVSFHSINRSEAFWGPDAKIFNPGRWLDEGENELRAREIQGYRHILTFSDGPRMCLGRVFALAEFKAVLSVLVRNFTFEFPGGPDTAIGQHVNILPRPKVEGESGYSVPLRVRQYVG</sequence>
<feature type="binding site" description="axial binding residue" evidence="13">
    <location>
        <position position="488"/>
    </location>
    <ligand>
        <name>heme</name>
        <dbReference type="ChEBI" id="CHEBI:30413"/>
    </ligand>
    <ligandPart>
        <name>Fe</name>
        <dbReference type="ChEBI" id="CHEBI:18248"/>
    </ligandPart>
</feature>
<dbReference type="GO" id="GO:0016705">
    <property type="term" value="F:oxidoreductase activity, acting on paired donors, with incorporation or reduction of molecular oxygen"/>
    <property type="evidence" value="ECO:0007669"/>
    <property type="project" value="InterPro"/>
</dbReference>
<dbReference type="Pfam" id="PF00067">
    <property type="entry name" value="p450"/>
    <property type="match status" value="2"/>
</dbReference>
<evidence type="ECO:0000256" key="5">
    <source>
        <dbReference type="ARBA" id="ARBA00022617"/>
    </source>
</evidence>
<dbReference type="PROSITE" id="PS00086">
    <property type="entry name" value="CYTOCHROME_P450"/>
    <property type="match status" value="1"/>
</dbReference>
<dbReference type="InterPro" id="IPR002401">
    <property type="entry name" value="Cyt_P450_E_grp-I"/>
</dbReference>
<comment type="caution">
    <text evidence="15">The sequence shown here is derived from an EMBL/GenBank/DDBJ whole genome shotgun (WGS) entry which is preliminary data.</text>
</comment>
<protein>
    <submittedName>
        <fullName evidence="15">Cytochrome P450</fullName>
    </submittedName>
</protein>
<comment type="pathway">
    <text evidence="3">Secondary metabolite biosynthesis; terpenoid biosynthesis.</text>
</comment>
<proteinExistence type="inferred from homology"/>
<evidence type="ECO:0000256" key="14">
    <source>
        <dbReference type="RuleBase" id="RU000461"/>
    </source>
</evidence>
<evidence type="ECO:0000256" key="2">
    <source>
        <dbReference type="ARBA" id="ARBA00004370"/>
    </source>
</evidence>
<evidence type="ECO:0000256" key="1">
    <source>
        <dbReference type="ARBA" id="ARBA00001971"/>
    </source>
</evidence>
<evidence type="ECO:0000256" key="10">
    <source>
        <dbReference type="ARBA" id="ARBA00023004"/>
    </source>
</evidence>
<dbReference type="AlphaFoldDB" id="A0AAD7IGI1"/>
<dbReference type="PANTHER" id="PTHR24305:SF166">
    <property type="entry name" value="CYTOCHROME P450 12A4, MITOCHONDRIAL-RELATED"/>
    <property type="match status" value="1"/>
</dbReference>
<keyword evidence="11 14" id="KW-0503">Monooxygenase</keyword>
<dbReference type="EMBL" id="JARKIB010000094">
    <property type="protein sequence ID" value="KAJ7742590.1"/>
    <property type="molecule type" value="Genomic_DNA"/>
</dbReference>
<dbReference type="PRINTS" id="PR00385">
    <property type="entry name" value="P450"/>
</dbReference>
<dbReference type="InterPro" id="IPR050121">
    <property type="entry name" value="Cytochrome_P450_monoxygenase"/>
</dbReference>
<dbReference type="GO" id="GO:0005506">
    <property type="term" value="F:iron ion binding"/>
    <property type="evidence" value="ECO:0007669"/>
    <property type="project" value="InterPro"/>
</dbReference>
<reference evidence="15" key="1">
    <citation type="submission" date="2023-03" db="EMBL/GenBank/DDBJ databases">
        <title>Massive genome expansion in bonnet fungi (Mycena s.s.) driven by repeated elements and novel gene families across ecological guilds.</title>
        <authorList>
            <consortium name="Lawrence Berkeley National Laboratory"/>
            <person name="Harder C.B."/>
            <person name="Miyauchi S."/>
            <person name="Viragh M."/>
            <person name="Kuo A."/>
            <person name="Thoen E."/>
            <person name="Andreopoulos B."/>
            <person name="Lu D."/>
            <person name="Skrede I."/>
            <person name="Drula E."/>
            <person name="Henrissat B."/>
            <person name="Morin E."/>
            <person name="Kohler A."/>
            <person name="Barry K."/>
            <person name="LaButti K."/>
            <person name="Morin E."/>
            <person name="Salamov A."/>
            <person name="Lipzen A."/>
            <person name="Mereny Z."/>
            <person name="Hegedus B."/>
            <person name="Baldrian P."/>
            <person name="Stursova M."/>
            <person name="Weitz H."/>
            <person name="Taylor A."/>
            <person name="Grigoriev I.V."/>
            <person name="Nagy L.G."/>
            <person name="Martin F."/>
            <person name="Kauserud H."/>
        </authorList>
    </citation>
    <scope>NUCLEOTIDE SEQUENCE</scope>
    <source>
        <strain evidence="15">CBHHK182m</strain>
    </source>
</reference>
<dbReference type="InterPro" id="IPR036396">
    <property type="entry name" value="Cyt_P450_sf"/>
</dbReference>
<dbReference type="GO" id="GO:0016020">
    <property type="term" value="C:membrane"/>
    <property type="evidence" value="ECO:0007669"/>
    <property type="project" value="UniProtKB-SubCell"/>
</dbReference>
<dbReference type="Gene3D" id="1.10.630.10">
    <property type="entry name" value="Cytochrome P450"/>
    <property type="match status" value="1"/>
</dbReference>
<evidence type="ECO:0000256" key="8">
    <source>
        <dbReference type="ARBA" id="ARBA00022989"/>
    </source>
</evidence>
<dbReference type="PANTHER" id="PTHR24305">
    <property type="entry name" value="CYTOCHROME P450"/>
    <property type="match status" value="1"/>
</dbReference>
<keyword evidence="10 13" id="KW-0408">Iron</keyword>
<keyword evidence="6" id="KW-0812">Transmembrane</keyword>
<comment type="subcellular location">
    <subcellularLocation>
        <location evidence="2">Membrane</location>
    </subcellularLocation>
</comment>
<evidence type="ECO:0000256" key="13">
    <source>
        <dbReference type="PIRSR" id="PIRSR602401-1"/>
    </source>
</evidence>
<keyword evidence="8" id="KW-1133">Transmembrane helix</keyword>
<dbReference type="InterPro" id="IPR017972">
    <property type="entry name" value="Cyt_P450_CS"/>
</dbReference>
<evidence type="ECO:0000256" key="4">
    <source>
        <dbReference type="ARBA" id="ARBA00010617"/>
    </source>
</evidence>
<evidence type="ECO:0000256" key="11">
    <source>
        <dbReference type="ARBA" id="ARBA00023033"/>
    </source>
</evidence>
<dbReference type="SUPFAM" id="SSF48264">
    <property type="entry name" value="Cytochrome P450"/>
    <property type="match status" value="1"/>
</dbReference>
<gene>
    <name evidence="15" type="ORF">B0H16DRAFT_1021337</name>
</gene>
<keyword evidence="16" id="KW-1185">Reference proteome</keyword>
<comment type="similarity">
    <text evidence="4 14">Belongs to the cytochrome P450 family.</text>
</comment>
<keyword evidence="12" id="KW-0472">Membrane</keyword>
<evidence type="ECO:0000256" key="9">
    <source>
        <dbReference type="ARBA" id="ARBA00023002"/>
    </source>
</evidence>
<organism evidence="15 16">
    <name type="scientific">Mycena metata</name>
    <dbReference type="NCBI Taxonomy" id="1033252"/>
    <lineage>
        <taxon>Eukaryota</taxon>
        <taxon>Fungi</taxon>
        <taxon>Dikarya</taxon>
        <taxon>Basidiomycota</taxon>
        <taxon>Agaricomycotina</taxon>
        <taxon>Agaricomycetes</taxon>
        <taxon>Agaricomycetidae</taxon>
        <taxon>Agaricales</taxon>
        <taxon>Marasmiineae</taxon>
        <taxon>Mycenaceae</taxon>
        <taxon>Mycena</taxon>
    </lineage>
</organism>
<keyword evidence="7 13" id="KW-0479">Metal-binding</keyword>
<dbReference type="GO" id="GO:0020037">
    <property type="term" value="F:heme binding"/>
    <property type="evidence" value="ECO:0007669"/>
    <property type="project" value="InterPro"/>
</dbReference>
<dbReference type="Proteomes" id="UP001215598">
    <property type="component" value="Unassembled WGS sequence"/>
</dbReference>
<accession>A0AAD7IGI1</accession>
<evidence type="ECO:0000313" key="15">
    <source>
        <dbReference type="EMBL" id="KAJ7742590.1"/>
    </source>
</evidence>
<evidence type="ECO:0000313" key="16">
    <source>
        <dbReference type="Proteomes" id="UP001215598"/>
    </source>
</evidence>
<name>A0AAD7IGI1_9AGAR</name>
<evidence type="ECO:0000256" key="3">
    <source>
        <dbReference type="ARBA" id="ARBA00004721"/>
    </source>
</evidence>
<comment type="cofactor">
    <cofactor evidence="1 13">
        <name>heme</name>
        <dbReference type="ChEBI" id="CHEBI:30413"/>
    </cofactor>
</comment>
<evidence type="ECO:0000256" key="7">
    <source>
        <dbReference type="ARBA" id="ARBA00022723"/>
    </source>
</evidence>
<dbReference type="InterPro" id="IPR001128">
    <property type="entry name" value="Cyt_P450"/>
</dbReference>
<dbReference type="PRINTS" id="PR00463">
    <property type="entry name" value="EP450I"/>
</dbReference>
<dbReference type="GO" id="GO:0004497">
    <property type="term" value="F:monooxygenase activity"/>
    <property type="evidence" value="ECO:0007669"/>
    <property type="project" value="UniProtKB-KW"/>
</dbReference>